<keyword evidence="10" id="KW-1185">Reference proteome</keyword>
<evidence type="ECO:0000256" key="6">
    <source>
        <dbReference type="ARBA" id="ARBA00023136"/>
    </source>
</evidence>
<dbReference type="InterPro" id="IPR036259">
    <property type="entry name" value="MFS_trans_sf"/>
</dbReference>
<feature type="transmembrane region" description="Helical" evidence="7">
    <location>
        <begin position="34"/>
        <end position="61"/>
    </location>
</feature>
<name>A0A8J3NB20_9CHLR</name>
<dbReference type="Gene3D" id="1.20.1720.10">
    <property type="entry name" value="Multidrug resistance protein D"/>
    <property type="match status" value="1"/>
</dbReference>
<evidence type="ECO:0000256" key="5">
    <source>
        <dbReference type="ARBA" id="ARBA00022989"/>
    </source>
</evidence>
<feature type="domain" description="Major facilitator superfamily (MFS) profile" evidence="8">
    <location>
        <begin position="9"/>
        <end position="496"/>
    </location>
</feature>
<keyword evidence="2" id="KW-0813">Transport</keyword>
<feature type="transmembrane region" description="Helical" evidence="7">
    <location>
        <begin position="194"/>
        <end position="214"/>
    </location>
</feature>
<evidence type="ECO:0000259" key="8">
    <source>
        <dbReference type="PROSITE" id="PS50850"/>
    </source>
</evidence>
<proteinExistence type="predicted"/>
<evidence type="ECO:0000256" key="2">
    <source>
        <dbReference type="ARBA" id="ARBA00022448"/>
    </source>
</evidence>
<dbReference type="InterPro" id="IPR011701">
    <property type="entry name" value="MFS"/>
</dbReference>
<dbReference type="RefSeq" id="WP_220211586.1">
    <property type="nucleotide sequence ID" value="NZ_BNJK01000004.1"/>
</dbReference>
<evidence type="ECO:0000256" key="1">
    <source>
        <dbReference type="ARBA" id="ARBA00004651"/>
    </source>
</evidence>
<dbReference type="PROSITE" id="PS50850">
    <property type="entry name" value="MFS"/>
    <property type="match status" value="1"/>
</dbReference>
<dbReference type="InterPro" id="IPR020846">
    <property type="entry name" value="MFS_dom"/>
</dbReference>
<feature type="transmembrane region" description="Helical" evidence="7">
    <location>
        <begin position="135"/>
        <end position="155"/>
    </location>
</feature>
<feature type="transmembrane region" description="Helical" evidence="7">
    <location>
        <begin position="300"/>
        <end position="321"/>
    </location>
</feature>
<feature type="transmembrane region" description="Helical" evidence="7">
    <location>
        <begin position="353"/>
        <end position="370"/>
    </location>
</feature>
<feature type="transmembrane region" description="Helical" evidence="7">
    <location>
        <begin position="99"/>
        <end position="123"/>
    </location>
</feature>
<keyword evidence="4 7" id="KW-0812">Transmembrane</keyword>
<feature type="transmembrane region" description="Helical" evidence="7">
    <location>
        <begin position="73"/>
        <end position="93"/>
    </location>
</feature>
<dbReference type="CDD" id="cd17502">
    <property type="entry name" value="MFS_Azr1_MDR_like"/>
    <property type="match status" value="1"/>
</dbReference>
<dbReference type="GO" id="GO:0022857">
    <property type="term" value="F:transmembrane transporter activity"/>
    <property type="evidence" value="ECO:0007669"/>
    <property type="project" value="InterPro"/>
</dbReference>
<reference evidence="9" key="1">
    <citation type="submission" date="2020-10" db="EMBL/GenBank/DDBJ databases">
        <title>Taxonomic study of unclassified bacteria belonging to the class Ktedonobacteria.</title>
        <authorList>
            <person name="Yabe S."/>
            <person name="Wang C.M."/>
            <person name="Zheng Y."/>
            <person name="Sakai Y."/>
            <person name="Cavaletti L."/>
            <person name="Monciardini P."/>
            <person name="Donadio S."/>
        </authorList>
    </citation>
    <scope>NUCLEOTIDE SEQUENCE</scope>
    <source>
        <strain evidence="9">ID150040</strain>
    </source>
</reference>
<dbReference type="FunFam" id="1.20.1720.10:FF:000004">
    <property type="entry name" value="EmrB/QacA family drug resistance transporter"/>
    <property type="match status" value="1"/>
</dbReference>
<protein>
    <submittedName>
        <fullName evidence="9">MFS transporter</fullName>
    </submittedName>
</protein>
<evidence type="ECO:0000256" key="4">
    <source>
        <dbReference type="ARBA" id="ARBA00022692"/>
    </source>
</evidence>
<evidence type="ECO:0000313" key="10">
    <source>
        <dbReference type="Proteomes" id="UP000597444"/>
    </source>
</evidence>
<dbReference type="PRINTS" id="PR01036">
    <property type="entry name" value="TCRTETB"/>
</dbReference>
<dbReference type="Pfam" id="PF07690">
    <property type="entry name" value="MFS_1"/>
    <property type="match status" value="1"/>
</dbReference>
<keyword evidence="3" id="KW-1003">Cell membrane</keyword>
<organism evidence="9 10">
    <name type="scientific">Reticulibacter mediterranei</name>
    <dbReference type="NCBI Taxonomy" id="2778369"/>
    <lineage>
        <taxon>Bacteria</taxon>
        <taxon>Bacillati</taxon>
        <taxon>Chloroflexota</taxon>
        <taxon>Ktedonobacteria</taxon>
        <taxon>Ktedonobacterales</taxon>
        <taxon>Reticulibacteraceae</taxon>
        <taxon>Reticulibacter</taxon>
    </lineage>
</organism>
<dbReference type="InterPro" id="IPR004638">
    <property type="entry name" value="EmrB-like"/>
</dbReference>
<dbReference type="PANTHER" id="PTHR23501">
    <property type="entry name" value="MAJOR FACILITATOR SUPERFAMILY"/>
    <property type="match status" value="1"/>
</dbReference>
<keyword evidence="6 7" id="KW-0472">Membrane</keyword>
<evidence type="ECO:0000313" key="9">
    <source>
        <dbReference type="EMBL" id="GHP01013.1"/>
    </source>
</evidence>
<dbReference type="Gene3D" id="1.20.1250.20">
    <property type="entry name" value="MFS general substrate transporter like domains"/>
    <property type="match status" value="1"/>
</dbReference>
<dbReference type="PANTHER" id="PTHR23501:SF191">
    <property type="entry name" value="VACUOLAR BASIC AMINO ACID TRANSPORTER 4"/>
    <property type="match status" value="1"/>
</dbReference>
<evidence type="ECO:0000256" key="3">
    <source>
        <dbReference type="ARBA" id="ARBA00022475"/>
    </source>
</evidence>
<dbReference type="SUPFAM" id="SSF103473">
    <property type="entry name" value="MFS general substrate transporter"/>
    <property type="match status" value="1"/>
</dbReference>
<gene>
    <name evidence="9" type="ORF">KSF_110600</name>
</gene>
<feature type="transmembrane region" description="Helical" evidence="7">
    <location>
        <begin position="161"/>
        <end position="182"/>
    </location>
</feature>
<dbReference type="AlphaFoldDB" id="A0A8J3NB20"/>
<feature type="transmembrane region" description="Helical" evidence="7">
    <location>
        <begin position="470"/>
        <end position="491"/>
    </location>
</feature>
<feature type="transmembrane region" description="Helical" evidence="7">
    <location>
        <begin position="328"/>
        <end position="347"/>
    </location>
</feature>
<feature type="transmembrane region" description="Helical" evidence="7">
    <location>
        <begin position="265"/>
        <end position="288"/>
    </location>
</feature>
<sequence length="522" mass="55313">MSKSTKTLVILALMLVLALTTLESTVVTTAMPSIVGQLGGITLYSWVFSAYLLVSTTFMPLYGKLADLYGRRILLYIGVGIFLIGSAAAGAAQSMEQLIIYRAIQGLGAGAILPLVLIVVADLSTTQEELASKQGAIGALWGVSSIAGPLIGGLIVDHISWRWVFFLNIPLGLIALAVLIVAYKEQVARQKHQLDYLGTALISGTILALLLALIQGGTSWAWTSPQSYGLFAIAIVGTLAFVFVEQRAAEPIIPLDLFKNRAIALASLGGFLLGAIVFGVTTYAPLFIQAVQGGSGTEAGLTVIPSQLAWSIVSIMAAFFVQRLGFRRMLLVGSLLMVVGCVMMTFLQRQTGLAFVIAAVVVVGLGLGFANTANTVAVQVAAPKPLVGVASASTQFVRLLGSTVGIGVMGSILNAQISQRFNPIAAHVPSLAEQMHKGISPATLLLTPELRAPYPLALLEQLREAFMQSLFWVFLLMLVLALVILVLMFWFPAGNIEHQEASSVASQEKEVLQGGYRGAEGQ</sequence>
<comment type="subcellular location">
    <subcellularLocation>
        <location evidence="1">Cell membrane</location>
        <topology evidence="1">Multi-pass membrane protein</topology>
    </subcellularLocation>
</comment>
<evidence type="ECO:0000256" key="7">
    <source>
        <dbReference type="SAM" id="Phobius"/>
    </source>
</evidence>
<dbReference type="GO" id="GO:0005886">
    <property type="term" value="C:plasma membrane"/>
    <property type="evidence" value="ECO:0007669"/>
    <property type="project" value="UniProtKB-SubCell"/>
</dbReference>
<comment type="caution">
    <text evidence="9">The sequence shown here is derived from an EMBL/GenBank/DDBJ whole genome shotgun (WGS) entry which is preliminary data.</text>
</comment>
<dbReference type="EMBL" id="BNJK01000004">
    <property type="protein sequence ID" value="GHP01013.1"/>
    <property type="molecule type" value="Genomic_DNA"/>
</dbReference>
<feature type="transmembrane region" description="Helical" evidence="7">
    <location>
        <begin position="226"/>
        <end position="244"/>
    </location>
</feature>
<dbReference type="Proteomes" id="UP000597444">
    <property type="component" value="Unassembled WGS sequence"/>
</dbReference>
<accession>A0A8J3NB20</accession>
<dbReference type="NCBIfam" id="TIGR00711">
    <property type="entry name" value="efflux_EmrB"/>
    <property type="match status" value="1"/>
</dbReference>
<keyword evidence="5 7" id="KW-1133">Transmembrane helix</keyword>